<dbReference type="InterPro" id="IPR016181">
    <property type="entry name" value="Acyl_CoA_acyltransferase"/>
</dbReference>
<dbReference type="AlphaFoldDB" id="A0A9P4SD70"/>
<dbReference type="EMBL" id="MU006093">
    <property type="protein sequence ID" value="KAF2840518.1"/>
    <property type="molecule type" value="Genomic_DNA"/>
</dbReference>
<evidence type="ECO:0000256" key="13">
    <source>
        <dbReference type="SAM" id="MobiDB-lite"/>
    </source>
</evidence>
<evidence type="ECO:0000256" key="6">
    <source>
        <dbReference type="ARBA" id="ARBA00022240"/>
    </source>
</evidence>
<evidence type="ECO:0000256" key="5">
    <source>
        <dbReference type="ARBA" id="ARBA00012923"/>
    </source>
</evidence>
<protein>
    <recommendedName>
        <fullName evidence="6 11">Glycylpeptide N-tetradecanoyltransferase</fullName>
        <ecNumber evidence="5 11">2.3.1.97</ecNumber>
    </recommendedName>
</protein>
<evidence type="ECO:0000256" key="9">
    <source>
        <dbReference type="ARBA" id="ARBA00023315"/>
    </source>
</evidence>
<evidence type="ECO:0000256" key="2">
    <source>
        <dbReference type="ARBA" id="ARBA00004496"/>
    </source>
</evidence>
<evidence type="ECO:0000259" key="14">
    <source>
        <dbReference type="Pfam" id="PF01233"/>
    </source>
</evidence>
<comment type="subunit">
    <text evidence="4">Monomer.</text>
</comment>
<organism evidence="16 17">
    <name type="scientific">Patellaria atrata CBS 101060</name>
    <dbReference type="NCBI Taxonomy" id="1346257"/>
    <lineage>
        <taxon>Eukaryota</taxon>
        <taxon>Fungi</taxon>
        <taxon>Dikarya</taxon>
        <taxon>Ascomycota</taxon>
        <taxon>Pezizomycotina</taxon>
        <taxon>Dothideomycetes</taxon>
        <taxon>Dothideomycetes incertae sedis</taxon>
        <taxon>Patellariales</taxon>
        <taxon>Patellariaceae</taxon>
        <taxon>Patellaria</taxon>
    </lineage>
</organism>
<dbReference type="PANTHER" id="PTHR11377:SF5">
    <property type="entry name" value="GLYCYLPEPTIDE N-TETRADECANOYLTRANSFERASE"/>
    <property type="match status" value="1"/>
</dbReference>
<dbReference type="InterPro" id="IPR022678">
    <property type="entry name" value="NMT_CS"/>
</dbReference>
<dbReference type="FunFam" id="3.40.630.30:FF:000056">
    <property type="entry name" value="Glycylpeptide N-tetradecanoyltransferase"/>
    <property type="match status" value="1"/>
</dbReference>
<comment type="caution">
    <text evidence="16">The sequence shown here is derived from an EMBL/GenBank/DDBJ whole genome shotgun (WGS) entry which is preliminary data.</text>
</comment>
<proteinExistence type="inferred from homology"/>
<dbReference type="GO" id="GO:0004379">
    <property type="term" value="F:glycylpeptide N-tetradecanoyltransferase activity"/>
    <property type="evidence" value="ECO:0007669"/>
    <property type="project" value="UniProtKB-EC"/>
</dbReference>
<dbReference type="InterPro" id="IPR022676">
    <property type="entry name" value="NMT_N"/>
</dbReference>
<evidence type="ECO:0000313" key="16">
    <source>
        <dbReference type="EMBL" id="KAF2840518.1"/>
    </source>
</evidence>
<evidence type="ECO:0000259" key="15">
    <source>
        <dbReference type="Pfam" id="PF02799"/>
    </source>
</evidence>
<name>A0A9P4SD70_9PEZI</name>
<keyword evidence="7" id="KW-0963">Cytoplasm</keyword>
<evidence type="ECO:0000256" key="7">
    <source>
        <dbReference type="ARBA" id="ARBA00022490"/>
    </source>
</evidence>
<dbReference type="InterPro" id="IPR000903">
    <property type="entry name" value="NMT"/>
</dbReference>
<dbReference type="FunFam" id="3.40.630.170:FF:000003">
    <property type="entry name" value="Glycylpeptide N-tetradecanoyltransferase"/>
    <property type="match status" value="1"/>
</dbReference>
<dbReference type="PIRSF" id="PIRSF015892">
    <property type="entry name" value="N-myristl_transf"/>
    <property type="match status" value="1"/>
</dbReference>
<gene>
    <name evidence="16" type="ORF">M501DRAFT_1002883</name>
</gene>
<dbReference type="Gene3D" id="3.40.630.30">
    <property type="match status" value="2"/>
</dbReference>
<dbReference type="PROSITE" id="PS00975">
    <property type="entry name" value="NMT_1"/>
    <property type="match status" value="1"/>
</dbReference>
<dbReference type="PANTHER" id="PTHR11377">
    <property type="entry name" value="N-MYRISTOYL TRANSFERASE"/>
    <property type="match status" value="1"/>
</dbReference>
<evidence type="ECO:0000256" key="11">
    <source>
        <dbReference type="RuleBase" id="RU000586"/>
    </source>
</evidence>
<feature type="domain" description="Glycylpeptide N-tetradecanoyltransferase N-terminal" evidence="14">
    <location>
        <begin position="165"/>
        <end position="319"/>
    </location>
</feature>
<comment type="catalytic activity">
    <reaction evidence="10 11">
        <text>N-terminal glycyl-[protein] + tetradecanoyl-CoA = N-tetradecanoylglycyl-[protein] + CoA + H(+)</text>
        <dbReference type="Rhea" id="RHEA:15521"/>
        <dbReference type="Rhea" id="RHEA-COMP:12666"/>
        <dbReference type="Rhea" id="RHEA-COMP:12667"/>
        <dbReference type="ChEBI" id="CHEBI:15378"/>
        <dbReference type="ChEBI" id="CHEBI:57287"/>
        <dbReference type="ChEBI" id="CHEBI:57385"/>
        <dbReference type="ChEBI" id="CHEBI:64723"/>
        <dbReference type="ChEBI" id="CHEBI:133050"/>
        <dbReference type="EC" id="2.3.1.97"/>
    </reaction>
</comment>
<keyword evidence="9 11" id="KW-0012">Acyltransferase</keyword>
<dbReference type="Pfam" id="PF01233">
    <property type="entry name" value="NMT"/>
    <property type="match status" value="1"/>
</dbReference>
<sequence length="550" mass="61879">MSEESKPVDSQATAEAVKETLAEAQNAAESSHDEDEGEAEPSSGAPTAAKSKKKKSKKAKLKAALTGSQVSSSSSSEPQLSAGQLQQVLQANPALKSELETLGGDQKKIEEMMRKLKASDLLTGMAVGGKNQKDMASHTFWKTQPVPKFEERAQGGIEEGPIKIIDPKTVPKEPAPLPTGYEWVTMDLTDENELSEVHELLSGHYVEDDEAMFRFRYSASFFDWALKSPGWRKEWHVGVRTSSSRRLVAFISGIPVDLRVRDKVLKCSEINFLCVHKKLRQKRLTPVLIKEITRRCYVVGIYQAIYTVGIILPTPVSTCRYFHRSLDWEKLYDVGFSPLPPGSTKQRQVARFALPSETTTHGLRPMAAKDIDSVLDLQNRFLDRMQMAQVYTREEIEHWLLHKEDSKSERVVWTFVVEDPESKKISDFFSFYYLPSTVIGSKKHDLVRAAYLFYYATETAFGDDQKAYKKRLNTLVKDALILAKKENFDVFNALTLMDNPLFLEEQRFGAGDGQLHFYLFNYRANPIPGGVDVRNAADEKSMGGIGVVML</sequence>
<feature type="region of interest" description="Disordered" evidence="13">
    <location>
        <begin position="1"/>
        <end position="83"/>
    </location>
</feature>
<dbReference type="SUPFAM" id="SSF55729">
    <property type="entry name" value="Acyl-CoA N-acyltransferases (Nat)"/>
    <property type="match status" value="2"/>
</dbReference>
<evidence type="ECO:0000256" key="10">
    <source>
        <dbReference type="ARBA" id="ARBA00048276"/>
    </source>
</evidence>
<comment type="function">
    <text evidence="1 11">Adds a myristoyl group to the N-terminal glycine residue of certain cellular proteins.</text>
</comment>
<evidence type="ECO:0000256" key="12">
    <source>
        <dbReference type="RuleBase" id="RU004178"/>
    </source>
</evidence>
<dbReference type="FunFam" id="3.40.630.30:FF:000042">
    <property type="entry name" value="Glycylpeptide N-tetradecanoyltransferase"/>
    <property type="match status" value="1"/>
</dbReference>
<dbReference type="InterPro" id="IPR022677">
    <property type="entry name" value="NMT_C"/>
</dbReference>
<feature type="domain" description="Glycylpeptide N-tetradecanoyltransferase C-terminal" evidence="15">
    <location>
        <begin position="333"/>
        <end position="548"/>
    </location>
</feature>
<evidence type="ECO:0000256" key="8">
    <source>
        <dbReference type="ARBA" id="ARBA00022679"/>
    </source>
</evidence>
<dbReference type="Proteomes" id="UP000799429">
    <property type="component" value="Unassembled WGS sequence"/>
</dbReference>
<reference evidence="16" key="1">
    <citation type="journal article" date="2020" name="Stud. Mycol.">
        <title>101 Dothideomycetes genomes: a test case for predicting lifestyles and emergence of pathogens.</title>
        <authorList>
            <person name="Haridas S."/>
            <person name="Albert R."/>
            <person name="Binder M."/>
            <person name="Bloem J."/>
            <person name="Labutti K."/>
            <person name="Salamov A."/>
            <person name="Andreopoulos B."/>
            <person name="Baker S."/>
            <person name="Barry K."/>
            <person name="Bills G."/>
            <person name="Bluhm B."/>
            <person name="Cannon C."/>
            <person name="Castanera R."/>
            <person name="Culley D."/>
            <person name="Daum C."/>
            <person name="Ezra D."/>
            <person name="Gonzalez J."/>
            <person name="Henrissat B."/>
            <person name="Kuo A."/>
            <person name="Liang C."/>
            <person name="Lipzen A."/>
            <person name="Lutzoni F."/>
            <person name="Magnuson J."/>
            <person name="Mondo S."/>
            <person name="Nolan M."/>
            <person name="Ohm R."/>
            <person name="Pangilinan J."/>
            <person name="Park H.-J."/>
            <person name="Ramirez L."/>
            <person name="Alfaro M."/>
            <person name="Sun H."/>
            <person name="Tritt A."/>
            <person name="Yoshinaga Y."/>
            <person name="Zwiers L.-H."/>
            <person name="Turgeon B."/>
            <person name="Goodwin S."/>
            <person name="Spatafora J."/>
            <person name="Crous P."/>
            <person name="Grigoriev I."/>
        </authorList>
    </citation>
    <scope>NUCLEOTIDE SEQUENCE</scope>
    <source>
        <strain evidence="16">CBS 101060</strain>
    </source>
</reference>
<feature type="compositionally biased region" description="Basic residues" evidence="13">
    <location>
        <begin position="50"/>
        <end position="61"/>
    </location>
</feature>
<comment type="subcellular location">
    <subcellularLocation>
        <location evidence="2">Cytoplasm</location>
    </subcellularLocation>
</comment>
<dbReference type="OrthoDB" id="60315at2759"/>
<evidence type="ECO:0000256" key="1">
    <source>
        <dbReference type="ARBA" id="ARBA00003900"/>
    </source>
</evidence>
<evidence type="ECO:0000256" key="3">
    <source>
        <dbReference type="ARBA" id="ARBA00009469"/>
    </source>
</evidence>
<feature type="compositionally biased region" description="Low complexity" evidence="13">
    <location>
        <begin position="62"/>
        <end position="76"/>
    </location>
</feature>
<dbReference type="EC" id="2.3.1.97" evidence="5 11"/>
<dbReference type="GO" id="GO:0005737">
    <property type="term" value="C:cytoplasm"/>
    <property type="evidence" value="ECO:0007669"/>
    <property type="project" value="UniProtKB-SubCell"/>
</dbReference>
<comment type="similarity">
    <text evidence="3 12">Belongs to the NMT family.</text>
</comment>
<accession>A0A9P4SD70</accession>
<evidence type="ECO:0000313" key="17">
    <source>
        <dbReference type="Proteomes" id="UP000799429"/>
    </source>
</evidence>
<keyword evidence="17" id="KW-1185">Reference proteome</keyword>
<evidence type="ECO:0000256" key="4">
    <source>
        <dbReference type="ARBA" id="ARBA00011245"/>
    </source>
</evidence>
<keyword evidence="8 11" id="KW-0808">Transferase</keyword>
<dbReference type="Pfam" id="PF02799">
    <property type="entry name" value="NMT_C"/>
    <property type="match status" value="1"/>
</dbReference>